<feature type="domain" description="K Homology" evidence="5">
    <location>
        <begin position="730"/>
        <end position="793"/>
    </location>
</feature>
<feature type="domain" description="K Homology" evidence="5">
    <location>
        <begin position="405"/>
        <end position="473"/>
    </location>
</feature>
<feature type="coiled-coil region" evidence="3">
    <location>
        <begin position="385"/>
        <end position="419"/>
    </location>
</feature>
<dbReference type="CDD" id="cd22450">
    <property type="entry name" value="KH-I_ScSCP160_rpt5"/>
    <property type="match status" value="1"/>
</dbReference>
<accession>A0A9W4XKT4</accession>
<dbReference type="InterPro" id="IPR004087">
    <property type="entry name" value="KH_dom"/>
</dbReference>
<dbReference type="CDD" id="cd22449">
    <property type="entry name" value="KH-I_ScSCP160_rpt4"/>
    <property type="match status" value="1"/>
</dbReference>
<evidence type="ECO:0000313" key="7">
    <source>
        <dbReference type="Proteomes" id="UP001152607"/>
    </source>
</evidence>
<feature type="compositionally biased region" description="Polar residues" evidence="4">
    <location>
        <begin position="1"/>
        <end position="14"/>
    </location>
</feature>
<evidence type="ECO:0000256" key="3">
    <source>
        <dbReference type="SAM" id="Coils"/>
    </source>
</evidence>
<dbReference type="InterPro" id="IPR036612">
    <property type="entry name" value="KH_dom_type_1_sf"/>
</dbReference>
<evidence type="ECO:0000256" key="2">
    <source>
        <dbReference type="PROSITE-ProRule" id="PRU00117"/>
    </source>
</evidence>
<dbReference type="EMBL" id="CAOQHR010000003">
    <property type="protein sequence ID" value="CAI6332199.1"/>
    <property type="molecule type" value="Genomic_DNA"/>
</dbReference>
<dbReference type="OrthoDB" id="10027144at2759"/>
<reference evidence="6" key="1">
    <citation type="submission" date="2023-01" db="EMBL/GenBank/DDBJ databases">
        <authorList>
            <person name="Van Ghelder C."/>
            <person name="Rancurel C."/>
        </authorList>
    </citation>
    <scope>NUCLEOTIDE SEQUENCE</scope>
    <source>
        <strain evidence="6">CNCM I-4278</strain>
    </source>
</reference>
<feature type="compositionally biased region" description="Basic and acidic residues" evidence="4">
    <location>
        <begin position="23"/>
        <end position="32"/>
    </location>
</feature>
<dbReference type="GO" id="GO:0003729">
    <property type="term" value="F:mRNA binding"/>
    <property type="evidence" value="ECO:0007669"/>
    <property type="project" value="TreeGrafter"/>
</dbReference>
<dbReference type="InterPro" id="IPR054548">
    <property type="entry name" value="SCP160-like_KH"/>
</dbReference>
<dbReference type="SMART" id="SM00322">
    <property type="entry name" value="KH"/>
    <property type="match status" value="9"/>
</dbReference>
<dbReference type="GO" id="GO:0005737">
    <property type="term" value="C:cytoplasm"/>
    <property type="evidence" value="ECO:0007669"/>
    <property type="project" value="TreeGrafter"/>
</dbReference>
<evidence type="ECO:0000256" key="1">
    <source>
        <dbReference type="ARBA" id="ARBA00022737"/>
    </source>
</evidence>
<gene>
    <name evidence="6" type="ORF">PDIGIT_LOCUS5230</name>
</gene>
<evidence type="ECO:0000313" key="6">
    <source>
        <dbReference type="EMBL" id="CAI6332199.1"/>
    </source>
</evidence>
<feature type="domain" description="K Homology" evidence="5">
    <location>
        <begin position="234"/>
        <end position="307"/>
    </location>
</feature>
<organism evidence="6 7">
    <name type="scientific">Periconia digitata</name>
    <dbReference type="NCBI Taxonomy" id="1303443"/>
    <lineage>
        <taxon>Eukaryota</taxon>
        <taxon>Fungi</taxon>
        <taxon>Dikarya</taxon>
        <taxon>Ascomycota</taxon>
        <taxon>Pezizomycotina</taxon>
        <taxon>Dothideomycetes</taxon>
        <taxon>Pleosporomycetidae</taxon>
        <taxon>Pleosporales</taxon>
        <taxon>Massarineae</taxon>
        <taxon>Periconiaceae</taxon>
        <taxon>Periconia</taxon>
    </lineage>
</organism>
<feature type="domain" description="K Homology" evidence="5">
    <location>
        <begin position="1241"/>
        <end position="1310"/>
    </location>
</feature>
<keyword evidence="2" id="KW-0694">RNA-binding</keyword>
<dbReference type="InterPro" id="IPR004088">
    <property type="entry name" value="KH_dom_type_1"/>
</dbReference>
<evidence type="ECO:0000259" key="5">
    <source>
        <dbReference type="SMART" id="SM00322"/>
    </source>
</evidence>
<dbReference type="Pfam" id="PF22952">
    <property type="entry name" value="KH_11"/>
    <property type="match status" value="1"/>
</dbReference>
<feature type="region of interest" description="Disordered" evidence="4">
    <location>
        <begin position="1"/>
        <end position="150"/>
    </location>
</feature>
<dbReference type="Gene3D" id="3.30.1370.10">
    <property type="entry name" value="K Homology domain, type 1"/>
    <property type="match status" value="8"/>
</dbReference>
<feature type="domain" description="K Homology" evidence="5">
    <location>
        <begin position="797"/>
        <end position="883"/>
    </location>
</feature>
<dbReference type="Pfam" id="PF00013">
    <property type="entry name" value="KH_1"/>
    <property type="match status" value="7"/>
</dbReference>
<dbReference type="PROSITE" id="PS50084">
    <property type="entry name" value="KH_TYPE_1"/>
    <property type="match status" value="8"/>
</dbReference>
<feature type="domain" description="K Homology" evidence="5">
    <location>
        <begin position="888"/>
        <end position="961"/>
    </location>
</feature>
<feature type="domain" description="K Homology" evidence="5">
    <location>
        <begin position="311"/>
        <end position="400"/>
    </location>
</feature>
<keyword evidence="3" id="KW-0175">Coiled coil</keyword>
<sequence>MSSDPVATASSSAEGLTPAQKLMEQHDHHATVEEVVDEEDIIHPPPSATVPKDTDAAATSDKAAGKKKAEDAPAPKKGPALNTSSEEAFPALGPIKPRAPAAFAPTWGKKPSSLSANGVNGNEHAPSSATSRASTPASGINTPASAPTARGPILPTMNLPGKHKQQIVFDQKHLVPRSELKKPLPEIVRDINKRSKAKLEVKTGGPGGKVIFEATGPEDAVRQTLKEAATEFGRKLTHNYAIPASTRPFIIGRGGAKIQEIQKRTGARVNVPKQEEGEDEDTMVNVLIEGNSLTVEMARREIEAIVNERTSTVNLRLKDIPAEYYPFLAGPHESNIGMLENGREVNVRIPHYHTWDAQAPPQAPRNQPVPFVPQAGFPIQISGDRQAAQEIQAKIERRVQQLRQQLAIEQCNIERGRHQFIVGERGGSLHDFLQETGCSIVMPPSTDDSESIYVVGPADKIQAGIDRLEDIAAEMTMASADCSREHRGPNAQAHAANVTRYLQHRAALRELERQHEASIVTPTDGSSAWQIYAKNGKNSMKARNDIMSIFASHPPQRFFSVDVDPFYHEFLRQQNAQHIRDNMGVHVVFPDEAEESPALVLVFEGSTPSSEYTIPRERPSDAQKKEYQQALQQAQQYIQGLTSKHQDIASRDVEANTKFHPKIQRFVDKKQQGLPRDQIPVQMLFGDRRPQASRSSNNTFGMRGPSSALEDLHAQILAFIEQEEKDEVERGFTTTFDFPQKFANQLIGKRGDNIKKLREEFDVDIQVNDGKVELKGPQAKANACKAHILNLGKRLEDETTHTLKVKPQFHRDLIGAKGNQVNRLQDRYNVRINFPRSAAANEEDATDGASQRNYRGQAADEVVIRGPRKGADEAREELLNLLQWTTDNSYTDSVSVAQSQVPQLIGSGGREMENLRLSTGAQIDVPGAREGADPSGRAEIKLKGTKKQVEEAKKILQERAKVFDDTVIETVDVDRKHHRNLIGASGSNIRQIVTAAGGPDSARELARMVRFPRAESDGSSIRIEGPKSIVEKIVASIQAQASSLDSQVTEIIEVSPDKHRLLIGRGGETRRSLESKLHIQLDIPKQSETGAARSQVKITGEADSVAKAKEHILDLVKGQEGETVQVPRYLHHTISDNGHFFRRLRNDLKVTVDHAGQQVPPKPSAAEGGKARKGANGDLPLITDDTGSGADSHSWELVDNNPKDDTTDTSATIPWVLRGSAENLPKARQTLESAIENAAKPSSTGYLILPDPRSYRLVVGPGGSTINSIRKKTGTKVQVPRDQAKDEAIEIVGTAEGCDQARQLILDIVSKGGNGGRRPS</sequence>
<comment type="caution">
    <text evidence="6">The sequence shown here is derived from an EMBL/GenBank/DDBJ whole genome shotgun (WGS) entry which is preliminary data.</text>
</comment>
<feature type="domain" description="K Homology" evidence="5">
    <location>
        <begin position="965"/>
        <end position="1042"/>
    </location>
</feature>
<feature type="region of interest" description="Disordered" evidence="4">
    <location>
        <begin position="1155"/>
        <end position="1210"/>
    </location>
</feature>
<dbReference type="Proteomes" id="UP001152607">
    <property type="component" value="Unassembled WGS sequence"/>
</dbReference>
<dbReference type="CDD" id="cd22408">
    <property type="entry name" value="KH-I_Vigilin_rpt4"/>
    <property type="match status" value="1"/>
</dbReference>
<evidence type="ECO:0000256" key="4">
    <source>
        <dbReference type="SAM" id="MobiDB-lite"/>
    </source>
</evidence>
<protein>
    <recommendedName>
        <fullName evidence="5">K Homology domain-containing protein</fullName>
    </recommendedName>
</protein>
<dbReference type="PANTHER" id="PTHR10627">
    <property type="entry name" value="SCP160"/>
    <property type="match status" value="1"/>
</dbReference>
<feature type="compositionally biased region" description="Basic and acidic residues" evidence="4">
    <location>
        <begin position="63"/>
        <end position="74"/>
    </location>
</feature>
<dbReference type="CDD" id="cd02394">
    <property type="entry name" value="KH-I_Vigilin_rpt6"/>
    <property type="match status" value="2"/>
</dbReference>
<feature type="domain" description="K Homology" evidence="5">
    <location>
        <begin position="1046"/>
        <end position="1117"/>
    </location>
</feature>
<keyword evidence="7" id="KW-1185">Reference proteome</keyword>
<dbReference type="CDD" id="cd00105">
    <property type="entry name" value="KH-I"/>
    <property type="match status" value="1"/>
</dbReference>
<feature type="compositionally biased region" description="Low complexity" evidence="4">
    <location>
        <begin position="125"/>
        <end position="138"/>
    </location>
</feature>
<dbReference type="CDD" id="cd22448">
    <property type="entry name" value="KH-I_ScSCP160_rpt3"/>
    <property type="match status" value="1"/>
</dbReference>
<feature type="compositionally biased region" description="Basic and acidic residues" evidence="4">
    <location>
        <begin position="1193"/>
        <end position="1206"/>
    </location>
</feature>
<dbReference type="SUPFAM" id="SSF54791">
    <property type="entry name" value="Eukaryotic type KH-domain (KH-domain type I)"/>
    <property type="match status" value="7"/>
</dbReference>
<keyword evidence="1" id="KW-0677">Repeat</keyword>
<dbReference type="PANTHER" id="PTHR10627:SF31">
    <property type="entry name" value="DODECA-SATELLITE-BINDING PROTEIN 1, ISOFORM A"/>
    <property type="match status" value="1"/>
</dbReference>
<name>A0A9W4XKT4_9PLEO</name>
<proteinExistence type="predicted"/>